<protein>
    <recommendedName>
        <fullName evidence="3">DUF3558 domain-containing protein</fullName>
    </recommendedName>
</protein>
<dbReference type="Proteomes" id="UP000516173">
    <property type="component" value="Chromosome"/>
</dbReference>
<accession>A0A7G1KRA1</accession>
<dbReference type="GeneID" id="80348666"/>
<evidence type="ECO:0000313" key="1">
    <source>
        <dbReference type="EMBL" id="BCK56419.1"/>
    </source>
</evidence>
<name>A0A7G1KRA1_9NOCA</name>
<evidence type="ECO:0008006" key="3">
    <source>
        <dbReference type="Google" id="ProtNLM"/>
    </source>
</evidence>
<evidence type="ECO:0000313" key="2">
    <source>
        <dbReference type="Proteomes" id="UP000516173"/>
    </source>
</evidence>
<organism evidence="1 2">
    <name type="scientific">Nocardia wallacei</name>
    <dbReference type="NCBI Taxonomy" id="480035"/>
    <lineage>
        <taxon>Bacteria</taxon>
        <taxon>Bacillati</taxon>
        <taxon>Actinomycetota</taxon>
        <taxon>Actinomycetes</taxon>
        <taxon>Mycobacteriales</taxon>
        <taxon>Nocardiaceae</taxon>
        <taxon>Nocardia</taxon>
    </lineage>
</organism>
<dbReference type="EMBL" id="AP023396">
    <property type="protein sequence ID" value="BCK56419.1"/>
    <property type="molecule type" value="Genomic_DNA"/>
</dbReference>
<dbReference type="AlphaFoldDB" id="A0A7G1KRA1"/>
<dbReference type="KEGG" id="nwl:NWFMUON74_41910"/>
<sequence length="162" mass="17318">MYSGTYTHIAYPGDSLHGYDLCGSISLSAVEATVNLTGLADESTPAEQDCQWRANDGSAMPPGAMVSVMLDDPKIFLGTRSTINGFPARVWDISPASGSGRCVITTTTKRWNPWPGRHRSNAGEFAELLYTQVLLPAQSEPGQACQAATSVATQALSHRFPN</sequence>
<reference evidence="1 2" key="1">
    <citation type="submission" date="2020-08" db="EMBL/GenBank/DDBJ databases">
        <title>Genome Sequencing of Nocardia wallacei strain FMUON74 and assembly.</title>
        <authorList>
            <person name="Toyokawa M."/>
            <person name="Uesaka K."/>
        </authorList>
    </citation>
    <scope>NUCLEOTIDE SEQUENCE [LARGE SCALE GENOMIC DNA]</scope>
    <source>
        <strain evidence="1 2">FMUON74</strain>
    </source>
</reference>
<proteinExistence type="predicted"/>
<gene>
    <name evidence="1" type="ORF">NWFMUON74_41910</name>
</gene>
<dbReference type="RefSeq" id="WP_187683494.1">
    <property type="nucleotide sequence ID" value="NZ_AP023396.1"/>
</dbReference>
<keyword evidence="2" id="KW-1185">Reference proteome</keyword>